<organism evidence="2 3">
    <name type="scientific">Sparassis crispa</name>
    <dbReference type="NCBI Taxonomy" id="139825"/>
    <lineage>
        <taxon>Eukaryota</taxon>
        <taxon>Fungi</taxon>
        <taxon>Dikarya</taxon>
        <taxon>Basidiomycota</taxon>
        <taxon>Agaricomycotina</taxon>
        <taxon>Agaricomycetes</taxon>
        <taxon>Polyporales</taxon>
        <taxon>Sparassidaceae</taxon>
        <taxon>Sparassis</taxon>
    </lineage>
</organism>
<name>A0A401G9D7_9APHY</name>
<dbReference type="STRING" id="139825.A0A401G9D7"/>
<dbReference type="GO" id="GO:0016301">
    <property type="term" value="F:kinase activity"/>
    <property type="evidence" value="ECO:0007669"/>
    <property type="project" value="UniProtKB-KW"/>
</dbReference>
<dbReference type="PANTHER" id="PTHR21310:SF39">
    <property type="entry name" value="AMINOGLYCOSIDE PHOSPHOTRANSFERASE DOMAIN-CONTAINING PROTEIN"/>
    <property type="match status" value="1"/>
</dbReference>
<reference evidence="2 3" key="1">
    <citation type="journal article" date="2018" name="Sci. Rep.">
        <title>Genome sequence of the cauliflower mushroom Sparassis crispa (Hanabiratake) and its association with beneficial usage.</title>
        <authorList>
            <person name="Kiyama R."/>
            <person name="Furutani Y."/>
            <person name="Kawaguchi K."/>
            <person name="Nakanishi T."/>
        </authorList>
    </citation>
    <scope>NUCLEOTIDE SEQUENCE [LARGE SCALE GENOMIC DNA]</scope>
</reference>
<dbReference type="EMBL" id="BFAD01000001">
    <property type="protein sequence ID" value="GBE78759.1"/>
    <property type="molecule type" value="Genomic_DNA"/>
</dbReference>
<dbReference type="PANTHER" id="PTHR21310">
    <property type="entry name" value="AMINOGLYCOSIDE PHOSPHOTRANSFERASE-RELATED-RELATED"/>
    <property type="match status" value="1"/>
</dbReference>
<dbReference type="InterPro" id="IPR002575">
    <property type="entry name" value="Aminoglycoside_PTrfase"/>
</dbReference>
<protein>
    <submittedName>
        <fullName evidence="2">Kinase-like protein</fullName>
    </submittedName>
</protein>
<dbReference type="Proteomes" id="UP000287166">
    <property type="component" value="Unassembled WGS sequence"/>
</dbReference>
<dbReference type="AlphaFoldDB" id="A0A401G9D7"/>
<dbReference type="InParanoid" id="A0A401G9D7"/>
<feature type="domain" description="Aminoglycoside phosphotransferase" evidence="1">
    <location>
        <begin position="182"/>
        <end position="383"/>
    </location>
</feature>
<dbReference type="RefSeq" id="XP_027609672.1">
    <property type="nucleotide sequence ID" value="XM_027753871.1"/>
</dbReference>
<evidence type="ECO:0000259" key="1">
    <source>
        <dbReference type="Pfam" id="PF01636"/>
    </source>
</evidence>
<accession>A0A401G9D7</accession>
<dbReference type="GeneID" id="38775676"/>
<dbReference type="Gene3D" id="3.90.1200.10">
    <property type="match status" value="1"/>
</dbReference>
<dbReference type="SUPFAM" id="SSF56112">
    <property type="entry name" value="Protein kinase-like (PK-like)"/>
    <property type="match status" value="1"/>
</dbReference>
<dbReference type="CDD" id="cd05120">
    <property type="entry name" value="APH_ChoK_like"/>
    <property type="match status" value="1"/>
</dbReference>
<comment type="caution">
    <text evidence="2">The sequence shown here is derived from an EMBL/GenBank/DDBJ whole genome shotgun (WGS) entry which is preliminary data.</text>
</comment>
<keyword evidence="3" id="KW-1185">Reference proteome</keyword>
<proteinExistence type="predicted"/>
<evidence type="ECO:0000313" key="2">
    <source>
        <dbReference type="EMBL" id="GBE78759.1"/>
    </source>
</evidence>
<keyword evidence="2" id="KW-0808">Transferase</keyword>
<dbReference type="OrthoDB" id="8300194at2759"/>
<dbReference type="InterPro" id="IPR011009">
    <property type="entry name" value="Kinase-like_dom_sf"/>
</dbReference>
<sequence length="407" mass="45538">MPVTHEEAIRYLSDEYDTFAGGSDFRVLHLSGILDYFLGMSIWHTLMHRSALCYVPSELQAQFSVTSLIRLTGCTHLAVPLDVSAVVHEEVEKMAANSALAQKKSSLQTLIVPCLSSANWGISSLSHSKIRLMVGDDPSRVKPSPPKPAEISVLQRKPDTDLTPLRVLELIPLGTVIHDLGTRVVQITDDLVVKYGPSVRYVEALNTLHVLERTDIPVPDVYLVFKQGDATYIVMQFIRGRTVQSCWHMLDDSQHQHVASELARYLCELHASSVSTPSKRPGPLDGGKCEGIWFTLYGAGPFATYEDLVCWLNWKLALSGAPTNRQFTTDHPLVFTHQDMSLRNLILDDVNKLWVLDWDMAGWYPAYFDYTCIASDIGTPAVPIPLGWSKTILSHLPDYQENYRSQS</sequence>
<dbReference type="Pfam" id="PF01636">
    <property type="entry name" value="APH"/>
    <property type="match status" value="1"/>
</dbReference>
<dbReference type="InterPro" id="IPR051678">
    <property type="entry name" value="AGP_Transferase"/>
</dbReference>
<keyword evidence="2" id="KW-0418">Kinase</keyword>
<evidence type="ECO:0000313" key="3">
    <source>
        <dbReference type="Proteomes" id="UP000287166"/>
    </source>
</evidence>
<gene>
    <name evidence="2" type="ORF">SCP_0116510</name>
</gene>